<dbReference type="HAMAP" id="MF_01411">
    <property type="entry name" value="LPS_assembly_LptD"/>
    <property type="match status" value="1"/>
</dbReference>
<dbReference type="GO" id="GO:0009279">
    <property type="term" value="C:cell outer membrane"/>
    <property type="evidence" value="ECO:0007669"/>
    <property type="project" value="UniProtKB-SubCell"/>
</dbReference>
<reference evidence="4" key="2">
    <citation type="submission" date="2021-04" db="EMBL/GenBank/DDBJ databases">
        <authorList>
            <person name="Gilroy R."/>
        </authorList>
    </citation>
    <scope>NUCLEOTIDE SEQUENCE</scope>
    <source>
        <strain evidence="4">CHK160-9182</strain>
    </source>
</reference>
<feature type="domain" description="LptD C-terminal" evidence="3">
    <location>
        <begin position="291"/>
        <end position="681"/>
    </location>
</feature>
<dbReference type="PANTHER" id="PTHR30189:SF1">
    <property type="entry name" value="LPS-ASSEMBLY PROTEIN LPTD"/>
    <property type="match status" value="1"/>
</dbReference>
<evidence type="ECO:0000256" key="2">
    <source>
        <dbReference type="HAMAP-Rule" id="MF_01411"/>
    </source>
</evidence>
<dbReference type="InterPro" id="IPR050218">
    <property type="entry name" value="LptD"/>
</dbReference>
<dbReference type="Proteomes" id="UP000823934">
    <property type="component" value="Unassembled WGS sequence"/>
</dbReference>
<reference evidence="4" key="1">
    <citation type="journal article" date="2021" name="PeerJ">
        <title>Extensive microbial diversity within the chicken gut microbiome revealed by metagenomics and culture.</title>
        <authorList>
            <person name="Gilroy R."/>
            <person name="Ravi A."/>
            <person name="Getino M."/>
            <person name="Pursley I."/>
            <person name="Horton D.L."/>
            <person name="Alikhan N.F."/>
            <person name="Baker D."/>
            <person name="Gharbi K."/>
            <person name="Hall N."/>
            <person name="Watson M."/>
            <person name="Adriaenssens E.M."/>
            <person name="Foster-Nyarko E."/>
            <person name="Jarju S."/>
            <person name="Secka A."/>
            <person name="Antonio M."/>
            <person name="Oren A."/>
            <person name="Chaudhuri R.R."/>
            <person name="La Ragione R."/>
            <person name="Hildebrand F."/>
            <person name="Pallen M.J."/>
        </authorList>
    </citation>
    <scope>NUCLEOTIDE SEQUENCE</scope>
    <source>
        <strain evidence="4">CHK160-9182</strain>
    </source>
</reference>
<dbReference type="Pfam" id="PF04453">
    <property type="entry name" value="LptD"/>
    <property type="match status" value="1"/>
</dbReference>
<comment type="subunit">
    <text evidence="2">Component of the lipopolysaccharide transport and assembly complex. Interacts with LptE and LptA.</text>
</comment>
<evidence type="ECO:0000313" key="5">
    <source>
        <dbReference type="Proteomes" id="UP000823934"/>
    </source>
</evidence>
<dbReference type="AlphaFoldDB" id="A0A9D1Q6U1"/>
<organism evidence="4 5">
    <name type="scientific">Candidatus Ignatzschineria merdigallinarum</name>
    <dbReference type="NCBI Taxonomy" id="2838621"/>
    <lineage>
        <taxon>Bacteria</taxon>
        <taxon>Pseudomonadati</taxon>
        <taxon>Pseudomonadota</taxon>
        <taxon>Gammaproteobacteria</taxon>
        <taxon>Cardiobacteriales</taxon>
        <taxon>Ignatzschineriaceae</taxon>
        <taxon>Ignatzschineria</taxon>
    </lineage>
</organism>
<evidence type="ECO:0000313" key="4">
    <source>
        <dbReference type="EMBL" id="HIW06687.1"/>
    </source>
</evidence>
<accession>A0A9D1Q6U1</accession>
<comment type="caution">
    <text evidence="2">Lacks conserved residue(s) required for the propagation of feature annotation.</text>
</comment>
<evidence type="ECO:0000256" key="1">
    <source>
        <dbReference type="ARBA" id="ARBA00023237"/>
    </source>
</evidence>
<protein>
    <recommendedName>
        <fullName evidence="2">LPS-assembly protein LptD</fullName>
    </recommendedName>
</protein>
<keyword evidence="1 2" id="KW-0998">Cell outer membrane</keyword>
<comment type="caution">
    <text evidence="4">The sequence shown here is derived from an EMBL/GenBank/DDBJ whole genome shotgun (WGS) entry which is preliminary data.</text>
</comment>
<dbReference type="GO" id="GO:0043165">
    <property type="term" value="P:Gram-negative-bacterium-type cell outer membrane assembly"/>
    <property type="evidence" value="ECO:0007669"/>
    <property type="project" value="UniProtKB-UniRule"/>
</dbReference>
<proteinExistence type="inferred from homology"/>
<comment type="function">
    <text evidence="2">Together with LptE, is involved in the assembly of lipopolysaccharide (LPS) at the surface of the outer membrane.</text>
</comment>
<dbReference type="InterPro" id="IPR020889">
    <property type="entry name" value="LipoPS_assembly_LptD"/>
</dbReference>
<comment type="similarity">
    <text evidence="2">Belongs to the LptD family.</text>
</comment>
<dbReference type="InterPro" id="IPR007543">
    <property type="entry name" value="LptD_C"/>
</dbReference>
<evidence type="ECO:0000259" key="3">
    <source>
        <dbReference type="Pfam" id="PF04453"/>
    </source>
</evidence>
<feature type="chain" id="PRO_5039774806" description="LPS-assembly protein LptD" evidence="2">
    <location>
        <begin position="26"/>
        <end position="767"/>
    </location>
</feature>
<dbReference type="GO" id="GO:1990351">
    <property type="term" value="C:transporter complex"/>
    <property type="evidence" value="ECO:0007669"/>
    <property type="project" value="TreeGrafter"/>
</dbReference>
<keyword evidence="2" id="KW-0472">Membrane</keyword>
<keyword evidence="2" id="KW-0732">Signal</keyword>
<name>A0A9D1Q6U1_9GAMM</name>
<dbReference type="GO" id="GO:0015920">
    <property type="term" value="P:lipopolysaccharide transport"/>
    <property type="evidence" value="ECO:0007669"/>
    <property type="project" value="InterPro"/>
</dbReference>
<sequence length="767" mass="88171" precursor="true">MPQKKIVHSKLAIAVLLALPSIGLAQPMACQISPLAQYLMPESNNSREQMIVNADSGYLTDQEGKLDGNAEILYGNDRISSNSFTIDRVHQIVKSSGEDVRYATPSAVLVGSKIVHLLPKNETHLSNASYYLKAEPNIQGRASQIDHRGNLQNTLLKDATYSTCAVDNEIWKVRAKDLDINHETGRAEAYNATFDVLGMPVLYAPYLSFPIDGKRHSGLLFPEISVSKSSGLNLFIPYYFNIAPNMDAILAPGMILKRGPALKGNFRYLNEWQYLTLSGTYITKDRRYDHKKRWIIQGQQTLNFNKNLTGDILFQNVSDEDYLKDIDDQTGLLDETTLERHAVLDYRTPNWAAKLRFQDFIVTDREIVTENPYGRLPQLLFSGEWNLKGFNFGIESEFVHFYAKDDQQTLSESRPHNATRIDIMPSISYRFENSWSFIEPTARFRFTQYDLSYRHHIDRNGKRDHFSRSLPILSLDAGLFLEKNINFEKLFGGGDYVQTIEPRLFYLYAPFRSQSHIPIFDTSAVTSSYYNLFNYNDFYGADRQSNANQLTTAFTTRIFNESTGEEKFHLSVGQTQYITNPRITAGDDLNTDHDKIRRSSLFAQTGIEIMENLRIGSSIEWSPTTDKTTRATFDLNYRPSERKMFNLGYRFNRGLENEDPKNSTEIDQIDASFFWQLDNRWAIAGRYNYAFSESKMVDSQIGVEYGDCCVTTRVAARYYRNNVHDSNKQWRIYLEFDLSGMGNVGQNTEKLWEQSIAGFKPRSRRYF</sequence>
<dbReference type="PANTHER" id="PTHR30189">
    <property type="entry name" value="LPS-ASSEMBLY PROTEIN"/>
    <property type="match status" value="1"/>
</dbReference>
<feature type="signal peptide" evidence="2">
    <location>
        <begin position="1"/>
        <end position="25"/>
    </location>
</feature>
<comment type="subcellular location">
    <subcellularLocation>
        <location evidence="2">Cell outer membrane</location>
    </subcellularLocation>
</comment>
<dbReference type="EMBL" id="DXHP01000115">
    <property type="protein sequence ID" value="HIW06687.1"/>
    <property type="molecule type" value="Genomic_DNA"/>
</dbReference>
<gene>
    <name evidence="2 4" type="primary">lptD</name>
    <name evidence="4" type="ORF">H9889_05110</name>
</gene>